<evidence type="ECO:0008006" key="6">
    <source>
        <dbReference type="Google" id="ProtNLM"/>
    </source>
</evidence>
<evidence type="ECO:0000259" key="4">
    <source>
        <dbReference type="Pfam" id="PF14648"/>
    </source>
</evidence>
<dbReference type="PANTHER" id="PTHR28441">
    <property type="entry name" value="PROTEIN FAM91A1"/>
    <property type="match status" value="1"/>
</dbReference>
<evidence type="ECO:0000256" key="1">
    <source>
        <dbReference type="ARBA" id="ARBA00010319"/>
    </source>
</evidence>
<dbReference type="PANTHER" id="PTHR28441:SF2">
    <property type="entry name" value="PROTEIN FAM91A1"/>
    <property type="match status" value="1"/>
</dbReference>
<feature type="domain" description="FAM91 C-terminal" evidence="4">
    <location>
        <begin position="443"/>
        <end position="998"/>
    </location>
</feature>
<dbReference type="InterPro" id="IPR028091">
    <property type="entry name" value="FAM91_N_dom"/>
</dbReference>
<accession>A0A7R9JXU6</accession>
<gene>
    <name evidence="5" type="ORF">TGEB3V08_LOCUS4660</name>
</gene>
<organism evidence="5">
    <name type="scientific">Timema genevievae</name>
    <name type="common">Walking stick</name>
    <dbReference type="NCBI Taxonomy" id="629358"/>
    <lineage>
        <taxon>Eukaryota</taxon>
        <taxon>Metazoa</taxon>
        <taxon>Ecdysozoa</taxon>
        <taxon>Arthropoda</taxon>
        <taxon>Hexapoda</taxon>
        <taxon>Insecta</taxon>
        <taxon>Pterygota</taxon>
        <taxon>Neoptera</taxon>
        <taxon>Polyneoptera</taxon>
        <taxon>Phasmatodea</taxon>
        <taxon>Timematodea</taxon>
        <taxon>Timematoidea</taxon>
        <taxon>Timematidae</taxon>
        <taxon>Timema</taxon>
    </lineage>
</organism>
<evidence type="ECO:0000313" key="5">
    <source>
        <dbReference type="EMBL" id="CAD7591704.1"/>
    </source>
</evidence>
<feature type="domain" description="FAM91 N-terminal" evidence="3">
    <location>
        <begin position="99"/>
        <end position="387"/>
    </location>
</feature>
<evidence type="ECO:0000259" key="3">
    <source>
        <dbReference type="Pfam" id="PF14647"/>
    </source>
</evidence>
<evidence type="ECO:0000256" key="2">
    <source>
        <dbReference type="SAM" id="MobiDB-lite"/>
    </source>
</evidence>
<name>A0A7R9JXU6_TIMGE</name>
<sequence length="1003" mass="111456">MPVFGATRIRAPNHRVLVLESNRCAQDTGYESVEVSVKSLVRHSLLSQFSQELLHQCIQAEGVVGYDDKKQPASVVYLANAPVVLSQTTEDGEIEAQISSLGNSQKEYEKCILSFSIKNQLRYRGNLVSSVCKDDRRYYKDLLGYSKEKLMLFPYHLSDVVVQGLRVTPFQYYVSVMEGIMEQERSYDSLPNFTAADCVRLLGIGRNEYIDLMNQCRSGRKLFRRKNIKDLLPPKPAQVKIEAWWNIDVGYVIEDDIKILNQNEQQMIDRLIDHGRQRAGDLDHDLIHSLYKKGLIYLDVPIEDGDYIVVPPLEGFVMNRVLGDYFETLLYKIFVSIDEHTSVGELASVLQIDAESVKNAVSLYCRLGFARKKNQDSELTDLHPSWRNSSNAARKSVSVLDGPLLLDLTSVLSESGLSPTDETTSSGTEEADSTFLSVGQSRSKRIAFLFDSTLTAFLMMGNLSPVSDGYNLSLGLKNHAVTMFEVGKLSDESLDSFLAELEKISTDDSEGEAQRYFDHALILRSTILFLRHNHGVGEELCLALDLIRCESLQSLDPATCTRLLNKNYALLVSMAPLSKEIRPISSCVPPHLGPAIPEVNTVWFKMFIYHLTGYGPPSLLLAKGTRVKQLPKMFQSCDKLMVTTWGHDHVILPVSNIVFTLNDALCHSAALVQMPGGIVENHLGKTTLSTPNRDSNLDLPVIGSLVYCGSSVLDPAVTESAYGVGHGAEIILVPFPQVTKGSRDDSSDYRKWYSHPAIEKLSEHIDLVHNCGFVTMVNLTNTQGGGLRFKDRDEGHIATPSSTSCTNLVESWITSTSIERDRTSSPINGFTSRECADILEEELNNLVGQKGRDQAISSPRGLVVGTGANNGESSRIEDARPKGAKVPGSLLRVCNKGREGSDAWTLMDCCFGIPLFDEDVNLRICDSIVDCALWSKESLEKLSASSRQLCLRLLDFIANHQDLSVLPEETSTNQSKRLSAPFVALPTRSLMFHRGRLNYWDGK</sequence>
<dbReference type="Pfam" id="PF14648">
    <property type="entry name" value="FAM91_C"/>
    <property type="match status" value="1"/>
</dbReference>
<reference evidence="5" key="1">
    <citation type="submission" date="2020-11" db="EMBL/GenBank/DDBJ databases">
        <authorList>
            <person name="Tran Van P."/>
        </authorList>
    </citation>
    <scope>NUCLEOTIDE SEQUENCE</scope>
</reference>
<dbReference type="InterPro" id="IPR039199">
    <property type="entry name" value="FAM91"/>
</dbReference>
<feature type="region of interest" description="Disordered" evidence="2">
    <location>
        <begin position="859"/>
        <end position="883"/>
    </location>
</feature>
<protein>
    <recommendedName>
        <fullName evidence="6">Protein FAM91A1</fullName>
    </recommendedName>
</protein>
<dbReference type="Pfam" id="PF14647">
    <property type="entry name" value="FAM91_N"/>
    <property type="match status" value="1"/>
</dbReference>
<dbReference type="EMBL" id="OE840628">
    <property type="protein sequence ID" value="CAD7591704.1"/>
    <property type="molecule type" value="Genomic_DNA"/>
</dbReference>
<dbReference type="AlphaFoldDB" id="A0A7R9JXU6"/>
<comment type="similarity">
    <text evidence="1">Belongs to the FAM91 family.</text>
</comment>
<proteinExistence type="inferred from homology"/>
<dbReference type="InterPro" id="IPR028097">
    <property type="entry name" value="FAM91_C_dom"/>
</dbReference>